<evidence type="ECO:0000313" key="2">
    <source>
        <dbReference type="Proteomes" id="UP000789525"/>
    </source>
</evidence>
<protein>
    <submittedName>
        <fullName evidence="1">15073_t:CDS:1</fullName>
    </submittedName>
</protein>
<accession>A0ACA9L7W5</accession>
<gene>
    <name evidence="1" type="ORF">ACOLOM_LOCUS3422</name>
</gene>
<evidence type="ECO:0000313" key="1">
    <source>
        <dbReference type="EMBL" id="CAG8515692.1"/>
    </source>
</evidence>
<keyword evidence="2" id="KW-1185">Reference proteome</keyword>
<comment type="caution">
    <text evidence="1">The sequence shown here is derived from an EMBL/GenBank/DDBJ whole genome shotgun (WGS) entry which is preliminary data.</text>
</comment>
<sequence>MSKRLGELVVIAIKARNLSTREMIGKADPFVTFRIGDISRRIKADKRGGQHPNWDEEVRFQITDELSNKKMKVQVYNEDAREHELVGETTIELKEVLEKGEMDDWFEIKFRNKPAGEVYLEMTFYNTAEPPPAPIRQQVPPMNQTVAPPRTQTPPYSYPPTNNQYIPSVPNNAPTSSPASYPSNAYPPNDNIPGRVLSPPLHNSPLPHYAAPQSQTTAPYPQNNSTPYPPVSQVNPLSTSSQGTVSFPVPVPTPNHVPSVGGYPPFNGYPPVPDYNSTSSPPSIGDCGVYKQLPYPPNNNNVYPPTSNPNFYPPTSNPNFYPPTSNPNFYPPANNANFYPPNIYPPPNDPNIYSPPNTYPPPNNNNNYPPTSGQGYHPY</sequence>
<dbReference type="EMBL" id="CAJVPT010005059">
    <property type="protein sequence ID" value="CAG8515692.1"/>
    <property type="molecule type" value="Genomic_DNA"/>
</dbReference>
<reference evidence="1" key="1">
    <citation type="submission" date="2021-06" db="EMBL/GenBank/DDBJ databases">
        <authorList>
            <person name="Kallberg Y."/>
            <person name="Tangrot J."/>
            <person name="Rosling A."/>
        </authorList>
    </citation>
    <scope>NUCLEOTIDE SEQUENCE</scope>
    <source>
        <strain evidence="1">CL356</strain>
    </source>
</reference>
<organism evidence="1 2">
    <name type="scientific">Acaulospora colombiana</name>
    <dbReference type="NCBI Taxonomy" id="27376"/>
    <lineage>
        <taxon>Eukaryota</taxon>
        <taxon>Fungi</taxon>
        <taxon>Fungi incertae sedis</taxon>
        <taxon>Mucoromycota</taxon>
        <taxon>Glomeromycotina</taxon>
        <taxon>Glomeromycetes</taxon>
        <taxon>Diversisporales</taxon>
        <taxon>Acaulosporaceae</taxon>
        <taxon>Acaulospora</taxon>
    </lineage>
</organism>
<name>A0ACA9L7W5_9GLOM</name>
<dbReference type="Proteomes" id="UP000789525">
    <property type="component" value="Unassembled WGS sequence"/>
</dbReference>
<proteinExistence type="predicted"/>